<dbReference type="PANTHER" id="PTHR45874">
    <property type="entry name" value="HOMEOBOX PROTEIN ABDOMINAL-B"/>
    <property type="match status" value="1"/>
</dbReference>
<keyword evidence="4" id="KW-0217">Developmental protein</keyword>
<gene>
    <name evidence="8" type="primary">HOXC10</name>
</gene>
<evidence type="ECO:0000256" key="2">
    <source>
        <dbReference type="ARBA" id="ARBA00004123"/>
    </source>
</evidence>
<comment type="function">
    <text evidence="1">Sequence-specific transcription factor which is part of a developmental regulatory system that provides cells with specific positional identities on the anterior-posterior axis.</text>
</comment>
<dbReference type="Proteomes" id="UP000694409">
    <property type="component" value="Unassembled WGS sequence"/>
</dbReference>
<feature type="region of interest" description="Disordered" evidence="7">
    <location>
        <begin position="147"/>
        <end position="232"/>
    </location>
</feature>
<feature type="compositionally biased region" description="Basic and acidic residues" evidence="7">
    <location>
        <begin position="170"/>
        <end position="210"/>
    </location>
</feature>
<evidence type="ECO:0000256" key="5">
    <source>
        <dbReference type="ARBA" id="ARBA00023015"/>
    </source>
</evidence>
<dbReference type="AlphaFoldDB" id="A0A8C9MPE2"/>
<dbReference type="GO" id="GO:0001228">
    <property type="term" value="F:DNA-binding transcription activator activity, RNA polymerase II-specific"/>
    <property type="evidence" value="ECO:0007669"/>
    <property type="project" value="Ensembl"/>
</dbReference>
<name>A0A8C9MPE2_SERCA</name>
<evidence type="ECO:0000256" key="1">
    <source>
        <dbReference type="ARBA" id="ARBA00003263"/>
    </source>
</evidence>
<proteinExistence type="inferred from homology"/>
<reference evidence="8" key="1">
    <citation type="submission" date="2025-08" db="UniProtKB">
        <authorList>
            <consortium name="Ensembl"/>
        </authorList>
    </citation>
    <scope>IDENTIFICATION</scope>
</reference>
<comment type="subcellular location">
    <subcellularLocation>
        <location evidence="2">Nucleus</location>
    </subcellularLocation>
</comment>
<evidence type="ECO:0000256" key="6">
    <source>
        <dbReference type="ARBA" id="ARBA00023163"/>
    </source>
</evidence>
<reference evidence="8" key="2">
    <citation type="submission" date="2025-09" db="UniProtKB">
        <authorList>
            <consortium name="Ensembl"/>
        </authorList>
    </citation>
    <scope>IDENTIFICATION</scope>
</reference>
<dbReference type="GO" id="GO:0000978">
    <property type="term" value="F:RNA polymerase II cis-regulatory region sequence-specific DNA binding"/>
    <property type="evidence" value="ECO:0007669"/>
    <property type="project" value="TreeGrafter"/>
</dbReference>
<keyword evidence="9" id="KW-1185">Reference proteome</keyword>
<keyword evidence="6" id="KW-0804">Transcription</keyword>
<comment type="similarity">
    <text evidence="3">Belongs to the Abd-B homeobox family.</text>
</comment>
<evidence type="ECO:0000256" key="7">
    <source>
        <dbReference type="SAM" id="MobiDB-lite"/>
    </source>
</evidence>
<evidence type="ECO:0000313" key="9">
    <source>
        <dbReference type="Proteomes" id="UP000694409"/>
    </source>
</evidence>
<dbReference type="GeneTree" id="ENSGT00940000160855"/>
<dbReference type="InterPro" id="IPR046333">
    <property type="entry name" value="HXA10/ABDB-like"/>
</dbReference>
<dbReference type="Ensembl" id="ENSSCAT00000007664.1">
    <property type="protein sequence ID" value="ENSSCAP00000006723.1"/>
    <property type="gene ID" value="ENSSCAG00000005237.1"/>
</dbReference>
<keyword evidence="5" id="KW-0805">Transcription regulation</keyword>
<organism evidence="8 9">
    <name type="scientific">Serinus canaria</name>
    <name type="common">Island canary</name>
    <name type="synonym">Fringilla canaria</name>
    <dbReference type="NCBI Taxonomy" id="9135"/>
    <lineage>
        <taxon>Eukaryota</taxon>
        <taxon>Metazoa</taxon>
        <taxon>Chordata</taxon>
        <taxon>Craniata</taxon>
        <taxon>Vertebrata</taxon>
        <taxon>Euteleostomi</taxon>
        <taxon>Archelosauria</taxon>
        <taxon>Archosauria</taxon>
        <taxon>Dinosauria</taxon>
        <taxon>Saurischia</taxon>
        <taxon>Theropoda</taxon>
        <taxon>Coelurosauria</taxon>
        <taxon>Aves</taxon>
        <taxon>Neognathae</taxon>
        <taxon>Neoaves</taxon>
        <taxon>Telluraves</taxon>
        <taxon>Australaves</taxon>
        <taxon>Passeriformes</taxon>
        <taxon>Passeroidea</taxon>
        <taxon>Fringillidae</taxon>
        <taxon>Carduelinae</taxon>
        <taxon>Serinus</taxon>
    </lineage>
</organism>
<evidence type="ECO:0000256" key="4">
    <source>
        <dbReference type="ARBA" id="ARBA00022473"/>
    </source>
</evidence>
<protein>
    <submittedName>
        <fullName evidence="8">Homeobox C10</fullName>
    </submittedName>
</protein>
<dbReference type="GO" id="GO:0120163">
    <property type="term" value="P:negative regulation of cold-induced thermogenesis"/>
    <property type="evidence" value="ECO:0007669"/>
    <property type="project" value="Ensembl"/>
</dbReference>
<accession>A0A8C9MPE2</accession>
<dbReference type="PANTHER" id="PTHR45874:SF2">
    <property type="entry name" value="HOMEOBOX PROTEIN HOX-C10"/>
    <property type="match status" value="1"/>
</dbReference>
<evidence type="ECO:0000256" key="3">
    <source>
        <dbReference type="ARBA" id="ARBA00006317"/>
    </source>
</evidence>
<dbReference type="GO" id="GO:0016604">
    <property type="term" value="C:nuclear body"/>
    <property type="evidence" value="ECO:0007669"/>
    <property type="project" value="Ensembl"/>
</dbReference>
<sequence>MSCPNSAAPNAFLMEPLARPEPFATGPGLFAQAGEFSPLRSCAALPKRDEASLGSFPSYLAQLDTWAEPKGSFRPEPPLPSCAFPAVKEESGCCLFSEKRPKNAQNAGEAAIFASPLVEPSLGDHEVPVAGYYRYPALEKSPEPAEFQAGFESGSGRGERVEAAPAAERGSPEFRRSCPEKAAAEEPQGEIKSEKAKASAGEAEKERGKGADGGGGGCGSDNSDSEAKGRRACGDFTVGSGRWKIPVWGQKRDGKSGFGWKIRVWVEMRSLVQKKRMENPSLGSEKDGKSGFGWKIRVWGQKKGWKFGVRCKERVEKGI</sequence>
<evidence type="ECO:0000313" key="8">
    <source>
        <dbReference type="Ensembl" id="ENSSCAP00000006723.1"/>
    </source>
</evidence>